<reference evidence="12 13" key="1">
    <citation type="submission" date="2021-06" db="EMBL/GenBank/DDBJ databases">
        <title>Bacillus sp. RD4P76, an endophyte from a halophyte.</title>
        <authorList>
            <person name="Sun J.-Q."/>
        </authorList>
    </citation>
    <scope>NUCLEOTIDE SEQUENCE [LARGE SCALE GENOMIC DNA]</scope>
    <source>
        <strain evidence="12 13">CGMCC 1.15917</strain>
    </source>
</reference>
<organism evidence="12 13">
    <name type="scientific">Evansella tamaricis</name>
    <dbReference type="NCBI Taxonomy" id="2069301"/>
    <lineage>
        <taxon>Bacteria</taxon>
        <taxon>Bacillati</taxon>
        <taxon>Bacillota</taxon>
        <taxon>Bacilli</taxon>
        <taxon>Bacillales</taxon>
        <taxon>Bacillaceae</taxon>
        <taxon>Evansella</taxon>
    </lineage>
</organism>
<evidence type="ECO:0000256" key="10">
    <source>
        <dbReference type="RuleBase" id="RU003555"/>
    </source>
</evidence>
<evidence type="ECO:0000256" key="8">
    <source>
        <dbReference type="HAMAP-Rule" id="MF_01498"/>
    </source>
</evidence>
<sequence>MVKRKTKYVCQECGYESTKWMGKCPGCQSWNSMVEEFEAVSTTKKRGFVTSATISSSKPQPITKIEHQLEERYDTHIRELNRVLGGGVVPGSLVLVGGDPGIGKSTLLLQVSGEIAKHKKRVLYISGEESLKQTKLRADRLNITYDELFVLAETDVEHIEKMIEEIQPILVVIDSIQTVYLDAISSAPGSVSQVRECTAAFMRIAKTSGIAIFIVGHVTKQGAIAGPRLLEHMVDSVLYFEGERHHTYRILRAVKNRFGSTNEIGIFEMKEVGLEEVLNPSEIFLEERSAGSAGSAVVASLEGTRTVLVEIQALISPTSFGNPRRMATGIDHNRISLLMAVLEKRVGLLLQNQDAYIKVAGGVKLDEPSIDLAIAVAIASSFRDSPTPPTDVIIGEVGLTGEIRRVSRIEQRVIEAAKLGFKRVIVPENSIGGWTAPKGIEVVGVNSVNDALEVTLGGMMSGSAPRFEL</sequence>
<feature type="region of interest" description="Lon-protease-like" evidence="8">
    <location>
        <begin position="354"/>
        <end position="469"/>
    </location>
</feature>
<comment type="similarity">
    <text evidence="8 10">Belongs to the RecA family. RadA subfamily.</text>
</comment>
<keyword evidence="8" id="KW-0346">Stress response</keyword>
<accession>A0ABS6JAY1</accession>
<dbReference type="Proteomes" id="UP000784880">
    <property type="component" value="Unassembled WGS sequence"/>
</dbReference>
<evidence type="ECO:0000256" key="2">
    <source>
        <dbReference type="ARBA" id="ARBA00022741"/>
    </source>
</evidence>
<evidence type="ECO:0000256" key="6">
    <source>
        <dbReference type="ARBA" id="ARBA00022840"/>
    </source>
</evidence>
<dbReference type="Pfam" id="PF18073">
    <property type="entry name" value="Zn_ribbon_LapB"/>
    <property type="match status" value="1"/>
</dbReference>
<evidence type="ECO:0000256" key="1">
    <source>
        <dbReference type="ARBA" id="ARBA00022723"/>
    </source>
</evidence>
<keyword evidence="13" id="KW-1185">Reference proteome</keyword>
<dbReference type="PROSITE" id="PS50162">
    <property type="entry name" value="RECA_2"/>
    <property type="match status" value="1"/>
</dbReference>
<comment type="function">
    <text evidence="8">Plays a role in repairing double-strand DNA breaks, probably involving stabilizing or processing branched DNA or blocked replication forks.</text>
</comment>
<dbReference type="EMBL" id="JAHQCS010000048">
    <property type="protein sequence ID" value="MBU9710837.1"/>
    <property type="molecule type" value="Genomic_DNA"/>
</dbReference>
<keyword evidence="7 8" id="KW-0234">DNA repair</keyword>
<dbReference type="HAMAP" id="MF_01498">
    <property type="entry name" value="RadA_bact"/>
    <property type="match status" value="1"/>
</dbReference>
<dbReference type="InterPro" id="IPR041166">
    <property type="entry name" value="Rubredoxin_2"/>
</dbReference>
<keyword evidence="1 8" id="KW-0479">Metal-binding</keyword>
<comment type="function">
    <text evidence="10">DNA-dependent ATPase involved in processing of recombination intermediates, plays a role in repairing DNA breaks. Stimulates the branch migration of RecA-mediated strand transfer reactions, allowing the 3' invading strand to extend heteroduplex DNA faster. Binds ssDNA in the presence of ADP but not other nucleotides, has ATPase activity that is stimulated by ssDNA and various branched DNA structures, but inhibited by SSB. Does not have RecA's homology-searching function.</text>
</comment>
<dbReference type="InterPro" id="IPR020588">
    <property type="entry name" value="RecA_ATP-bd"/>
</dbReference>
<evidence type="ECO:0000256" key="4">
    <source>
        <dbReference type="ARBA" id="ARBA00022771"/>
    </source>
</evidence>
<feature type="short sequence motif" description="RadA KNRFG motif" evidence="8">
    <location>
        <begin position="255"/>
        <end position="259"/>
    </location>
</feature>
<keyword evidence="4 10" id="KW-0863">Zinc-finger</keyword>
<evidence type="ECO:0000256" key="9">
    <source>
        <dbReference type="NCBIfam" id="TIGR00416"/>
    </source>
</evidence>
<feature type="binding site" evidence="8">
    <location>
        <begin position="98"/>
        <end position="105"/>
    </location>
    <ligand>
        <name>ATP</name>
        <dbReference type="ChEBI" id="CHEBI:30616"/>
    </ligand>
</feature>
<dbReference type="RefSeq" id="WP_217064727.1">
    <property type="nucleotide sequence ID" value="NZ_JAHQCS010000048.1"/>
</dbReference>
<gene>
    <name evidence="8 12" type="primary">radA</name>
    <name evidence="12" type="ORF">KS419_03660</name>
</gene>
<comment type="caution">
    <text evidence="12">The sequence shown here is derived from an EMBL/GenBank/DDBJ whole genome shotgun (WGS) entry which is preliminary data.</text>
</comment>
<keyword evidence="3 8" id="KW-0227">DNA damage</keyword>
<evidence type="ECO:0000313" key="12">
    <source>
        <dbReference type="EMBL" id="MBU9710837.1"/>
    </source>
</evidence>
<dbReference type="SMART" id="SM00382">
    <property type="entry name" value="AAA"/>
    <property type="match status" value="1"/>
</dbReference>
<dbReference type="Pfam" id="PF13481">
    <property type="entry name" value="AAA_25"/>
    <property type="match status" value="1"/>
</dbReference>
<keyword evidence="8 10" id="KW-0238">DNA-binding</keyword>
<evidence type="ECO:0000256" key="3">
    <source>
        <dbReference type="ARBA" id="ARBA00022763"/>
    </source>
</evidence>
<comment type="domain">
    <text evidence="8">The middle region has homology to RecA with ATPase motifs including the RadA KNRFG motif, while the C-terminus is homologous to Lon protease.</text>
</comment>
<dbReference type="InterPro" id="IPR004504">
    <property type="entry name" value="DNA_repair_RadA"/>
</dbReference>
<proteinExistence type="inferred from homology"/>
<dbReference type="PANTHER" id="PTHR32472:SF10">
    <property type="entry name" value="DNA REPAIR PROTEIN RADA-LIKE PROTEIN"/>
    <property type="match status" value="1"/>
</dbReference>
<dbReference type="Pfam" id="PF13541">
    <property type="entry name" value="ChlI"/>
    <property type="match status" value="1"/>
</dbReference>
<name>A0ABS6JAY1_9BACI</name>
<feature type="domain" description="RecA family profile 1" evidence="11">
    <location>
        <begin position="69"/>
        <end position="218"/>
    </location>
</feature>
<evidence type="ECO:0000256" key="7">
    <source>
        <dbReference type="ARBA" id="ARBA00023204"/>
    </source>
</evidence>
<evidence type="ECO:0000259" key="11">
    <source>
        <dbReference type="PROSITE" id="PS50162"/>
    </source>
</evidence>
<keyword evidence="6 8" id="KW-0067">ATP-binding</keyword>
<evidence type="ECO:0000313" key="13">
    <source>
        <dbReference type="Proteomes" id="UP000784880"/>
    </source>
</evidence>
<protein>
    <recommendedName>
        <fullName evidence="8 9">DNA repair protein RadA</fullName>
    </recommendedName>
</protein>
<keyword evidence="2 8" id="KW-0547">Nucleotide-binding</keyword>
<dbReference type="NCBIfam" id="TIGR00416">
    <property type="entry name" value="sms"/>
    <property type="match status" value="1"/>
</dbReference>
<keyword evidence="10" id="KW-0862">Zinc</keyword>
<dbReference type="InterPro" id="IPR003593">
    <property type="entry name" value="AAA+_ATPase"/>
</dbReference>
<evidence type="ECO:0000256" key="5">
    <source>
        <dbReference type="ARBA" id="ARBA00022801"/>
    </source>
</evidence>
<keyword evidence="5" id="KW-0378">Hydrolase</keyword>
<dbReference type="CDD" id="cd01121">
    <property type="entry name" value="RadA_SMS_N"/>
    <property type="match status" value="1"/>
</dbReference>
<dbReference type="PANTHER" id="PTHR32472">
    <property type="entry name" value="DNA REPAIR PROTEIN RADA"/>
    <property type="match status" value="1"/>
</dbReference>